<sequence>MDGLSFRLADEKNLHSEITHMSWNPEHDIIVVCHANGEVVAYQAYIRKIWGLGTKGRKQKVTGIAWRPDGQVLAVSFGNRNLVLASVQDGYTLCSESLSFDVKSCCWVERSSDDAGQLKSPSADLAHLNITIYKYLPILIDLPSINRPRKFIVDPPDDLFCLAKQTKLNILILLGQNEILLRAFGLWPLLFINRSTLFVDQCLFVTMSPLLDRLCILSTTKSTSDTSISQLHYSTFDCTSFLSDYHQDYLELTRSLCRIKSLLLFGEKIYQTLIDLVTKCFIEFDKKVQTFCDETKEILLQSAPQQQWTFQSELMSLLATGNCSENMSNGFFTNIYDYGYSKKLITTFEECRTKSKELLILFGRTIEHIFGYLTEIKGLRQWHGRYEQIDFDPQLITGTIMTFIVNVTM</sequence>
<dbReference type="PANTHER" id="PTHR13260">
    <property type="entry name" value="ANAPHASE PROMOTING COMPLEX SUBUNIT 4 APC4"/>
    <property type="match status" value="1"/>
</dbReference>
<dbReference type="GO" id="GO:0031145">
    <property type="term" value="P:anaphase-promoting complex-dependent catabolic process"/>
    <property type="evidence" value="ECO:0007669"/>
    <property type="project" value="InterPro"/>
</dbReference>
<dbReference type="GO" id="GO:0051301">
    <property type="term" value="P:cell division"/>
    <property type="evidence" value="ECO:0007669"/>
    <property type="project" value="UniProtKB-KW"/>
</dbReference>
<dbReference type="EMBL" id="CAJNOK010026881">
    <property type="protein sequence ID" value="CAF1410286.1"/>
    <property type="molecule type" value="Genomic_DNA"/>
</dbReference>
<name>A0A8S2SDB6_9BILA</name>
<evidence type="ECO:0000256" key="4">
    <source>
        <dbReference type="ARBA" id="ARBA00022786"/>
    </source>
</evidence>
<dbReference type="Proteomes" id="UP000682733">
    <property type="component" value="Unassembled WGS sequence"/>
</dbReference>
<dbReference type="Pfam" id="PF12896">
    <property type="entry name" value="ANAPC4"/>
    <property type="match status" value="1"/>
</dbReference>
<dbReference type="InterPro" id="IPR015943">
    <property type="entry name" value="WD40/YVTN_repeat-like_dom_sf"/>
</dbReference>
<protein>
    <recommendedName>
        <fullName evidence="1">Anaphase-promoting complex subunit 4</fullName>
    </recommendedName>
</protein>
<dbReference type="Gene3D" id="2.130.10.10">
    <property type="entry name" value="YVTN repeat-like/Quinoprotein amine dehydrogenase"/>
    <property type="match status" value="1"/>
</dbReference>
<comment type="caution">
    <text evidence="9">The sequence shown here is derived from an EMBL/GenBank/DDBJ whole genome shotgun (WGS) entry which is preliminary data.</text>
</comment>
<keyword evidence="3" id="KW-0498">Mitosis</keyword>
<dbReference type="InterPro" id="IPR036322">
    <property type="entry name" value="WD40_repeat_dom_sf"/>
</dbReference>
<dbReference type="EMBL" id="CAJOBA010048622">
    <property type="protein sequence ID" value="CAF4214511.1"/>
    <property type="molecule type" value="Genomic_DNA"/>
</dbReference>
<dbReference type="PANTHER" id="PTHR13260:SF0">
    <property type="entry name" value="ANAPHASE-PROMOTING COMPLEX SUBUNIT 4"/>
    <property type="match status" value="1"/>
</dbReference>
<evidence type="ECO:0000313" key="10">
    <source>
        <dbReference type="Proteomes" id="UP000682733"/>
    </source>
</evidence>
<evidence type="ECO:0000256" key="5">
    <source>
        <dbReference type="ARBA" id="ARBA00023306"/>
    </source>
</evidence>
<dbReference type="AlphaFoldDB" id="A0A8S2SDB6"/>
<dbReference type="GO" id="GO:0070979">
    <property type="term" value="P:protein K11-linked ubiquitination"/>
    <property type="evidence" value="ECO:0007669"/>
    <property type="project" value="TreeGrafter"/>
</dbReference>
<dbReference type="GO" id="GO:0034399">
    <property type="term" value="C:nuclear periphery"/>
    <property type="evidence" value="ECO:0007669"/>
    <property type="project" value="TreeGrafter"/>
</dbReference>
<evidence type="ECO:0000313" key="8">
    <source>
        <dbReference type="EMBL" id="CAF1410286.1"/>
    </source>
</evidence>
<gene>
    <name evidence="8" type="ORF">OVA965_LOCUS33344</name>
    <name evidence="9" type="ORF">TMI583_LOCUS34230</name>
</gene>
<dbReference type="InterPro" id="IPR024790">
    <property type="entry name" value="APC4_long_dom"/>
</dbReference>
<proteinExistence type="predicted"/>
<organism evidence="9 10">
    <name type="scientific">Didymodactylos carnosus</name>
    <dbReference type="NCBI Taxonomy" id="1234261"/>
    <lineage>
        <taxon>Eukaryota</taxon>
        <taxon>Metazoa</taxon>
        <taxon>Spiralia</taxon>
        <taxon>Gnathifera</taxon>
        <taxon>Rotifera</taxon>
        <taxon>Eurotatoria</taxon>
        <taxon>Bdelloidea</taxon>
        <taxon>Philodinida</taxon>
        <taxon>Philodinidae</taxon>
        <taxon>Didymodactylos</taxon>
    </lineage>
</organism>
<feature type="domain" description="Anaphase-promoting complex subunit 4-like WD40" evidence="6">
    <location>
        <begin position="21"/>
        <end position="105"/>
    </location>
</feature>
<evidence type="ECO:0000313" key="9">
    <source>
        <dbReference type="EMBL" id="CAF4214511.1"/>
    </source>
</evidence>
<reference evidence="9" key="1">
    <citation type="submission" date="2021-02" db="EMBL/GenBank/DDBJ databases">
        <authorList>
            <person name="Nowell W R."/>
        </authorList>
    </citation>
    <scope>NUCLEOTIDE SEQUENCE</scope>
</reference>
<evidence type="ECO:0000256" key="2">
    <source>
        <dbReference type="ARBA" id="ARBA00022618"/>
    </source>
</evidence>
<dbReference type="GO" id="GO:0005680">
    <property type="term" value="C:anaphase-promoting complex"/>
    <property type="evidence" value="ECO:0007669"/>
    <property type="project" value="InterPro"/>
</dbReference>
<evidence type="ECO:0000259" key="7">
    <source>
        <dbReference type="Pfam" id="PF12896"/>
    </source>
</evidence>
<evidence type="ECO:0000256" key="3">
    <source>
        <dbReference type="ARBA" id="ARBA00022776"/>
    </source>
</evidence>
<keyword evidence="4" id="KW-0833">Ubl conjugation pathway</keyword>
<dbReference type="Proteomes" id="UP000677228">
    <property type="component" value="Unassembled WGS sequence"/>
</dbReference>
<keyword evidence="2" id="KW-0132">Cell division</keyword>
<dbReference type="SUPFAM" id="SSF50978">
    <property type="entry name" value="WD40 repeat-like"/>
    <property type="match status" value="1"/>
</dbReference>
<evidence type="ECO:0000259" key="6">
    <source>
        <dbReference type="Pfam" id="PF12894"/>
    </source>
</evidence>
<feature type="domain" description="Anaphase-promoting complex subunit 4 long" evidence="7">
    <location>
        <begin position="239"/>
        <end position="398"/>
    </location>
</feature>
<evidence type="ECO:0000256" key="1">
    <source>
        <dbReference type="ARBA" id="ARBA00016067"/>
    </source>
</evidence>
<dbReference type="InterPro" id="IPR024977">
    <property type="entry name" value="Apc4-like_WD40_dom"/>
</dbReference>
<accession>A0A8S2SDB6</accession>
<dbReference type="InterPro" id="IPR024789">
    <property type="entry name" value="APC4"/>
</dbReference>
<dbReference type="Pfam" id="PF12894">
    <property type="entry name" value="ANAPC4_WD40"/>
    <property type="match status" value="1"/>
</dbReference>
<keyword evidence="5" id="KW-0131">Cell cycle</keyword>